<evidence type="ECO:0000256" key="7">
    <source>
        <dbReference type="SAM" id="Phobius"/>
    </source>
</evidence>
<evidence type="ECO:0000256" key="4">
    <source>
        <dbReference type="ARBA" id="ARBA00022989"/>
    </source>
</evidence>
<reference evidence="9 10" key="1">
    <citation type="submission" date="2017-12" db="EMBL/GenBank/DDBJ databases">
        <title>Sequencing the genomes of 1000 Actinobacteria strains.</title>
        <authorList>
            <person name="Klenk H.-P."/>
        </authorList>
    </citation>
    <scope>NUCLEOTIDE SEQUENCE [LARGE SCALE GENOMIC DNA]</scope>
    <source>
        <strain evidence="9 10">DSM 12806</strain>
    </source>
</reference>
<dbReference type="PANTHER" id="PTHR31566:SF0">
    <property type="entry name" value="CYTOCHROME C BIOGENESIS PROTEIN CCS1, CHLOROPLASTIC"/>
    <property type="match status" value="1"/>
</dbReference>
<keyword evidence="10" id="KW-1185">Reference proteome</keyword>
<feature type="region of interest" description="Disordered" evidence="6">
    <location>
        <begin position="1"/>
        <end position="31"/>
    </location>
</feature>
<evidence type="ECO:0000313" key="10">
    <source>
        <dbReference type="Proteomes" id="UP000233781"/>
    </source>
</evidence>
<comment type="caution">
    <text evidence="9">The sequence shown here is derived from an EMBL/GenBank/DDBJ whole genome shotgun (WGS) entry which is preliminary data.</text>
</comment>
<name>A0A2N3YHU7_9MICO</name>
<protein>
    <submittedName>
        <fullName evidence="9">Cytochrome c biogenesis protein</fullName>
    </submittedName>
</protein>
<dbReference type="RefSeq" id="WP_101395004.1">
    <property type="nucleotide sequence ID" value="NZ_PJNE01000001.1"/>
</dbReference>
<evidence type="ECO:0000256" key="3">
    <source>
        <dbReference type="ARBA" id="ARBA00022748"/>
    </source>
</evidence>
<feature type="domain" description="ResB-like" evidence="8">
    <location>
        <begin position="52"/>
        <end position="530"/>
    </location>
</feature>
<feature type="transmembrane region" description="Helical" evidence="7">
    <location>
        <begin position="201"/>
        <end position="222"/>
    </location>
</feature>
<keyword evidence="3" id="KW-0201">Cytochrome c-type biogenesis</keyword>
<keyword evidence="2 7" id="KW-0812">Transmembrane</keyword>
<dbReference type="InterPro" id="IPR007816">
    <property type="entry name" value="ResB-like_domain"/>
</dbReference>
<evidence type="ECO:0000256" key="5">
    <source>
        <dbReference type="ARBA" id="ARBA00023136"/>
    </source>
</evidence>
<comment type="subcellular location">
    <subcellularLocation>
        <location evidence="1">Membrane</location>
        <topology evidence="1">Multi-pass membrane protein</topology>
    </subcellularLocation>
</comment>
<organism evidence="9 10">
    <name type="scientific">Phycicoccus duodecadis</name>
    <dbReference type="NCBI Taxonomy" id="173053"/>
    <lineage>
        <taxon>Bacteria</taxon>
        <taxon>Bacillati</taxon>
        <taxon>Actinomycetota</taxon>
        <taxon>Actinomycetes</taxon>
        <taxon>Micrococcales</taxon>
        <taxon>Intrasporangiaceae</taxon>
        <taxon>Phycicoccus</taxon>
    </lineage>
</organism>
<dbReference type="Proteomes" id="UP000233781">
    <property type="component" value="Unassembled WGS sequence"/>
</dbReference>
<evidence type="ECO:0000256" key="2">
    <source>
        <dbReference type="ARBA" id="ARBA00022692"/>
    </source>
</evidence>
<dbReference type="GO" id="GO:0017004">
    <property type="term" value="P:cytochrome complex assembly"/>
    <property type="evidence" value="ECO:0007669"/>
    <property type="project" value="UniProtKB-KW"/>
</dbReference>
<dbReference type="PANTHER" id="PTHR31566">
    <property type="entry name" value="CYTOCHROME C BIOGENESIS PROTEIN CCS1, CHLOROPLASTIC"/>
    <property type="match status" value="1"/>
</dbReference>
<evidence type="ECO:0000256" key="6">
    <source>
        <dbReference type="SAM" id="MobiDB-lite"/>
    </source>
</evidence>
<feature type="transmembrane region" description="Helical" evidence="7">
    <location>
        <begin position="55"/>
        <end position="72"/>
    </location>
</feature>
<dbReference type="AlphaFoldDB" id="A0A2N3YHU7"/>
<evidence type="ECO:0000256" key="1">
    <source>
        <dbReference type="ARBA" id="ARBA00004141"/>
    </source>
</evidence>
<keyword evidence="5 7" id="KW-0472">Membrane</keyword>
<dbReference type="EMBL" id="PJNE01000001">
    <property type="protein sequence ID" value="PKW26437.1"/>
    <property type="molecule type" value="Genomic_DNA"/>
</dbReference>
<feature type="transmembrane region" description="Helical" evidence="7">
    <location>
        <begin position="106"/>
        <end position="127"/>
    </location>
</feature>
<evidence type="ECO:0000259" key="8">
    <source>
        <dbReference type="Pfam" id="PF05140"/>
    </source>
</evidence>
<dbReference type="OrthoDB" id="3949537at2"/>
<feature type="transmembrane region" description="Helical" evidence="7">
    <location>
        <begin position="475"/>
        <end position="493"/>
    </location>
</feature>
<dbReference type="Pfam" id="PF05140">
    <property type="entry name" value="ResB"/>
    <property type="match status" value="1"/>
</dbReference>
<gene>
    <name evidence="9" type="ORF">ATL31_1248</name>
</gene>
<dbReference type="InterPro" id="IPR023494">
    <property type="entry name" value="Cyt_c_bgen_Ccs1/CcsB/ResB"/>
</dbReference>
<keyword evidence="4 7" id="KW-1133">Transmembrane helix</keyword>
<evidence type="ECO:0000313" key="9">
    <source>
        <dbReference type="EMBL" id="PKW26437.1"/>
    </source>
</evidence>
<dbReference type="GO" id="GO:0016020">
    <property type="term" value="C:membrane"/>
    <property type="evidence" value="ECO:0007669"/>
    <property type="project" value="UniProtKB-SubCell"/>
</dbReference>
<proteinExistence type="predicted"/>
<sequence>MSTTRDETALSTQPVPEGEAGGGGGRRDGSVTLPSLGPVGWLRYAWRQLTSMRTALFLLLLLAVAAIPGSTFPQRSIDAARTTQWITDHPTAGPLLDRLGFFEVYAAPWFAAIYLLLFVSLIGCVAPRSRIHWHQVRSTPPRAPRRLERLAAHRELTVDGTPDVVRDRLRARLRSRRYRVHAHDDTTLSAEKGYLKESGNLVFHLALIGVLLGVAWGHLLGWKGDVILPVGQTFANTLSRYDTFSPGPWVDPTDLDPYTIRLDRMDVQFETQDKGRGQFGMPRDFRAFTTVTDASGHSEPREIAVNHPLETGGGSVFLLGNGYAPHITVRDADGTVIYSDATPFLPQDNNYTSVGAVKVPGAQPDELGFAGFFLPTGVIDDQRGPHSIFPDTADPQLALTAFEGKLFPNGAPQSVYTLNTSAMKPLPGKDGEGQLRILLRPGQTFDLPDQRGSITFDGVERFAGLSIRTDPGKTLTLVSALLALAGLVLSLVVRRRRVFVRVRPAPEDGRTVVSVGGLAKDDDEGMDDELAAVLTAPEGSR</sequence>
<accession>A0A2N3YHU7</accession>